<dbReference type="AlphaFoldDB" id="A0A267F280"/>
<comment type="caution">
    <text evidence="3">The sequence shown here is derived from an EMBL/GenBank/DDBJ whole genome shotgun (WGS) entry which is preliminary data.</text>
</comment>
<protein>
    <submittedName>
        <fullName evidence="3">Uncharacterized protein</fullName>
    </submittedName>
</protein>
<organism evidence="3 4">
    <name type="scientific">Macrostomum lignano</name>
    <dbReference type="NCBI Taxonomy" id="282301"/>
    <lineage>
        <taxon>Eukaryota</taxon>
        <taxon>Metazoa</taxon>
        <taxon>Spiralia</taxon>
        <taxon>Lophotrochozoa</taxon>
        <taxon>Platyhelminthes</taxon>
        <taxon>Rhabditophora</taxon>
        <taxon>Macrostomorpha</taxon>
        <taxon>Macrostomida</taxon>
        <taxon>Macrostomidae</taxon>
        <taxon>Macrostomum</taxon>
    </lineage>
</organism>
<sequence>MKTSLARHQLVLDVLLLLLASAATVYAGSGSSSKIRYVPVRSPTASLFHPGATGLVKVVQSGYKYGNLGSNGLYGRGKGNNGGYVYYDQLPSYGKGYSSGGRSGHGYYSTSNANGYGGKGYIYYDQLPSYSKGRNRGYDYYGDESNDYYDNSYYGYYGNDGYGYGYYGEKYPTRPRSHRY</sequence>
<evidence type="ECO:0000256" key="1">
    <source>
        <dbReference type="SAM" id="SignalP"/>
    </source>
</evidence>
<keyword evidence="1" id="KW-0732">Signal</keyword>
<feature type="chain" id="PRO_5011916081" evidence="1">
    <location>
        <begin position="28"/>
        <end position="180"/>
    </location>
</feature>
<evidence type="ECO:0000313" key="3">
    <source>
        <dbReference type="EMBL" id="PAA67880.1"/>
    </source>
</evidence>
<feature type="signal peptide" evidence="1">
    <location>
        <begin position="1"/>
        <end position="27"/>
    </location>
</feature>
<dbReference type="EMBL" id="NIVC01001446">
    <property type="protein sequence ID" value="PAA67880.1"/>
    <property type="molecule type" value="Genomic_DNA"/>
</dbReference>
<name>A0A267F280_9PLAT</name>
<gene>
    <name evidence="3" type="ORF">BOX15_Mlig020662g1</name>
    <name evidence="2" type="ORF">BOX15_Mlig020662g2</name>
</gene>
<reference evidence="3 4" key="1">
    <citation type="submission" date="2017-06" db="EMBL/GenBank/DDBJ databases">
        <title>A platform for efficient transgenesis in Macrostomum lignano, a flatworm model organism for stem cell research.</title>
        <authorList>
            <person name="Berezikov E."/>
        </authorList>
    </citation>
    <scope>NUCLEOTIDE SEQUENCE [LARGE SCALE GENOMIC DNA]</scope>
    <source>
        <strain evidence="3">DV1</strain>
        <tissue evidence="3">Whole organism</tissue>
    </source>
</reference>
<keyword evidence="4" id="KW-1185">Reference proteome</keyword>
<dbReference type="EMBL" id="NIVC01001915">
    <property type="protein sequence ID" value="PAA62622.1"/>
    <property type="molecule type" value="Genomic_DNA"/>
</dbReference>
<evidence type="ECO:0000313" key="2">
    <source>
        <dbReference type="EMBL" id="PAA62622.1"/>
    </source>
</evidence>
<evidence type="ECO:0000313" key="4">
    <source>
        <dbReference type="Proteomes" id="UP000215902"/>
    </source>
</evidence>
<dbReference type="Proteomes" id="UP000215902">
    <property type="component" value="Unassembled WGS sequence"/>
</dbReference>
<proteinExistence type="predicted"/>
<accession>A0A267F280</accession>